<dbReference type="CDD" id="cd17323">
    <property type="entry name" value="MFS_Tpo1_MDR_like"/>
    <property type="match status" value="1"/>
</dbReference>
<feature type="domain" description="Major facilitator superfamily (MFS) profile" evidence="7">
    <location>
        <begin position="131"/>
        <end position="572"/>
    </location>
</feature>
<comment type="subcellular location">
    <subcellularLocation>
        <location evidence="1">Membrane</location>
        <topology evidence="1">Multi-pass membrane protein</topology>
    </subcellularLocation>
</comment>
<feature type="compositionally biased region" description="Basic and acidic residues" evidence="5">
    <location>
        <begin position="1"/>
        <end position="18"/>
    </location>
</feature>
<dbReference type="GO" id="GO:0022857">
    <property type="term" value="F:transmembrane transporter activity"/>
    <property type="evidence" value="ECO:0007669"/>
    <property type="project" value="InterPro"/>
</dbReference>
<dbReference type="InterPro" id="IPR020846">
    <property type="entry name" value="MFS_dom"/>
</dbReference>
<dbReference type="PROSITE" id="PS50850">
    <property type="entry name" value="MFS"/>
    <property type="match status" value="1"/>
</dbReference>
<evidence type="ECO:0000256" key="3">
    <source>
        <dbReference type="ARBA" id="ARBA00022989"/>
    </source>
</evidence>
<protein>
    <submittedName>
        <fullName evidence="8">Major facilitator-type transporter sorT</fullName>
    </submittedName>
</protein>
<feature type="transmembrane region" description="Helical" evidence="6">
    <location>
        <begin position="536"/>
        <end position="557"/>
    </location>
</feature>
<feature type="transmembrane region" description="Helical" evidence="6">
    <location>
        <begin position="500"/>
        <end position="524"/>
    </location>
</feature>
<dbReference type="GO" id="GO:0005886">
    <property type="term" value="C:plasma membrane"/>
    <property type="evidence" value="ECO:0007669"/>
    <property type="project" value="TreeGrafter"/>
</dbReference>
<feature type="transmembrane region" description="Helical" evidence="6">
    <location>
        <begin position="255"/>
        <end position="274"/>
    </location>
</feature>
<evidence type="ECO:0000256" key="1">
    <source>
        <dbReference type="ARBA" id="ARBA00004141"/>
    </source>
</evidence>
<dbReference type="InterPro" id="IPR036259">
    <property type="entry name" value="MFS_trans_sf"/>
</dbReference>
<gene>
    <name evidence="8" type="primary">sorT_0</name>
    <name evidence="8" type="ORF">LOC62_03G004548</name>
</gene>
<feature type="transmembrane region" description="Helical" evidence="6">
    <location>
        <begin position="402"/>
        <end position="421"/>
    </location>
</feature>
<dbReference type="GeneID" id="87807786"/>
<keyword evidence="9" id="KW-1185">Reference proteome</keyword>
<feature type="transmembrane region" description="Helical" evidence="6">
    <location>
        <begin position="197"/>
        <end position="216"/>
    </location>
</feature>
<dbReference type="Gene3D" id="1.20.1250.20">
    <property type="entry name" value="MFS general substrate transporter like domains"/>
    <property type="match status" value="1"/>
</dbReference>
<keyword evidence="3 6" id="KW-1133">Transmembrane helix</keyword>
<evidence type="ECO:0000256" key="6">
    <source>
        <dbReference type="SAM" id="Phobius"/>
    </source>
</evidence>
<reference evidence="8" key="1">
    <citation type="submission" date="2023-10" db="EMBL/GenBank/DDBJ databases">
        <authorList>
            <person name="Noh H."/>
        </authorList>
    </citation>
    <scope>NUCLEOTIDE SEQUENCE</scope>
    <source>
        <strain evidence="8">DUCC4014</strain>
    </source>
</reference>
<evidence type="ECO:0000256" key="2">
    <source>
        <dbReference type="ARBA" id="ARBA00022692"/>
    </source>
</evidence>
<feature type="transmembrane region" description="Helical" evidence="6">
    <location>
        <begin position="222"/>
        <end position="243"/>
    </location>
</feature>
<keyword evidence="2 6" id="KW-0812">Transmembrane</keyword>
<name>A0AAF0Y6H9_9TREE</name>
<feature type="transmembrane region" description="Helical" evidence="6">
    <location>
        <begin position="355"/>
        <end position="382"/>
    </location>
</feature>
<organism evidence="8 9">
    <name type="scientific">Vanrija pseudolonga</name>
    <dbReference type="NCBI Taxonomy" id="143232"/>
    <lineage>
        <taxon>Eukaryota</taxon>
        <taxon>Fungi</taxon>
        <taxon>Dikarya</taxon>
        <taxon>Basidiomycota</taxon>
        <taxon>Agaricomycotina</taxon>
        <taxon>Tremellomycetes</taxon>
        <taxon>Trichosporonales</taxon>
        <taxon>Trichosporonaceae</taxon>
        <taxon>Vanrija</taxon>
    </lineage>
</organism>
<evidence type="ECO:0000313" key="8">
    <source>
        <dbReference type="EMBL" id="WOO81020.1"/>
    </source>
</evidence>
<proteinExistence type="predicted"/>
<accession>A0AAF0Y6H9</accession>
<dbReference type="RefSeq" id="XP_062627052.1">
    <property type="nucleotide sequence ID" value="XM_062771068.1"/>
</dbReference>
<dbReference type="Proteomes" id="UP000827549">
    <property type="component" value="Chromosome 3"/>
</dbReference>
<evidence type="ECO:0000313" key="9">
    <source>
        <dbReference type="Proteomes" id="UP000827549"/>
    </source>
</evidence>
<evidence type="ECO:0000259" key="7">
    <source>
        <dbReference type="PROSITE" id="PS50850"/>
    </source>
</evidence>
<dbReference type="Pfam" id="PF07690">
    <property type="entry name" value="MFS_1"/>
    <property type="match status" value="1"/>
</dbReference>
<dbReference type="PANTHER" id="PTHR23502:SF173">
    <property type="entry name" value="MFS-MULTIDRUG-RESISTANCE TRANSPORTER-RELATED"/>
    <property type="match status" value="1"/>
</dbReference>
<dbReference type="FunFam" id="1.20.1250.20:FF:000011">
    <property type="entry name" value="MFS multidrug transporter, putative"/>
    <property type="match status" value="1"/>
</dbReference>
<evidence type="ECO:0000256" key="4">
    <source>
        <dbReference type="ARBA" id="ARBA00023136"/>
    </source>
</evidence>
<feature type="region of interest" description="Disordered" evidence="5">
    <location>
        <begin position="1"/>
        <end position="59"/>
    </location>
</feature>
<dbReference type="PANTHER" id="PTHR23502">
    <property type="entry name" value="MAJOR FACILITATOR SUPERFAMILY"/>
    <property type="match status" value="1"/>
</dbReference>
<keyword evidence="4 6" id="KW-0472">Membrane</keyword>
<feature type="transmembrane region" description="Helical" evidence="6">
    <location>
        <begin position="469"/>
        <end position="493"/>
    </location>
</feature>
<dbReference type="EMBL" id="CP086716">
    <property type="protein sequence ID" value="WOO81020.1"/>
    <property type="molecule type" value="Genomic_DNA"/>
</dbReference>
<feature type="compositionally biased region" description="Low complexity" evidence="5">
    <location>
        <begin position="40"/>
        <end position="49"/>
    </location>
</feature>
<dbReference type="SUPFAM" id="SSF103473">
    <property type="entry name" value="MFS general substrate transporter"/>
    <property type="match status" value="1"/>
</dbReference>
<dbReference type="InterPro" id="IPR011701">
    <property type="entry name" value="MFS"/>
</dbReference>
<feature type="transmembrane region" description="Helical" evidence="6">
    <location>
        <begin position="166"/>
        <end position="185"/>
    </location>
</feature>
<evidence type="ECO:0000256" key="5">
    <source>
        <dbReference type="SAM" id="MobiDB-lite"/>
    </source>
</evidence>
<sequence>MSDTKDQQHHLEAERRVSQGDSVATDVTAVITEKDKEKATSPAATATSPKPHHHVDVPLSDPPYVGPFGGASPEGYDAELGLSPARSRAEAQENQVLEQKIEDGEDPWVVTFDEGDKRNPKNWSSARKWYITILTSGLVFNSSFASSAPSGITQDVKAYFRISNEVAVLCISLFVAGYILGPILWGPLSEVYGRRIIFIISFVFYTGFQVGCALSRNTASILVFRFLGGTFAAAPLTNSGACLADIYHPADRGPAMGLFAVAPFAGPSIAPIVSGLIQTTHTNWRWLYWVLTIFAGACLALIVFTLPETYPPTILVRIAKQKRKETGDDRWYAPLERRPAQSWAKRVNDILLKPFVILALEPMLMAITIYMSFIYGIIYLLFEAFPFVFIKNHHFNAATNGVAFLGFFMGGNVAAVIYILFTDRHYRKYVKSIAPEKPAPEVRLLASRLTSVVLAISMFWFAWTSYPSVHWISPVLATALLGFSVQTIFVGLFNYIIDSYLWVAASALAGATVVRASFGAGFPLFASQMYDKLGTQWASCLLAFLALAMAPIPFVLIKYGPALRARSKFSPT</sequence>
<feature type="transmembrane region" description="Helical" evidence="6">
    <location>
        <begin position="286"/>
        <end position="307"/>
    </location>
</feature>
<dbReference type="AlphaFoldDB" id="A0AAF0Y6H9"/>